<dbReference type="PANTHER" id="PTHR33327">
    <property type="entry name" value="ENDONUCLEASE"/>
    <property type="match status" value="1"/>
</dbReference>
<accession>A0A8X6N2C2</accession>
<proteinExistence type="predicted"/>
<dbReference type="Proteomes" id="UP000887013">
    <property type="component" value="Unassembled WGS sequence"/>
</dbReference>
<dbReference type="AlphaFoldDB" id="A0A8X6N2C2"/>
<comment type="caution">
    <text evidence="1">The sequence shown here is derived from an EMBL/GenBank/DDBJ whole genome shotgun (WGS) entry which is preliminary data.</text>
</comment>
<evidence type="ECO:0000313" key="2">
    <source>
        <dbReference type="Proteomes" id="UP000887013"/>
    </source>
</evidence>
<evidence type="ECO:0000313" key="1">
    <source>
        <dbReference type="EMBL" id="GFS90347.1"/>
    </source>
</evidence>
<dbReference type="PANTHER" id="PTHR33327:SF3">
    <property type="entry name" value="RNA-DIRECTED DNA POLYMERASE"/>
    <property type="match status" value="1"/>
</dbReference>
<protein>
    <submittedName>
        <fullName evidence="1">Uncharacterized protein</fullName>
    </submittedName>
</protein>
<keyword evidence="2" id="KW-1185">Reference proteome</keyword>
<sequence length="187" mass="21162">AAEAAVVILITNYTFRLKWIKNVFTDVHVSDKQEILSVVSDLLFDPPHADRYAAPKSRLIQEFSDSENLQIRKLLSELQLGEDKPSHLLRKMKELPGTALNDGFFKKLAVPATSCRNPNNPFRKFRKIRKLAKLVDNIAEIRACPFTSYVYAVSGRSDQSSDPHNSPLNEMIALRVEIAALSKQVER</sequence>
<gene>
    <name evidence="1" type="ORF">NPIL_577351</name>
</gene>
<name>A0A8X6N2C2_NEPPI</name>
<dbReference type="OrthoDB" id="6435789at2759"/>
<organism evidence="1 2">
    <name type="scientific">Nephila pilipes</name>
    <name type="common">Giant wood spider</name>
    <name type="synonym">Nephila maculata</name>
    <dbReference type="NCBI Taxonomy" id="299642"/>
    <lineage>
        <taxon>Eukaryota</taxon>
        <taxon>Metazoa</taxon>
        <taxon>Ecdysozoa</taxon>
        <taxon>Arthropoda</taxon>
        <taxon>Chelicerata</taxon>
        <taxon>Arachnida</taxon>
        <taxon>Araneae</taxon>
        <taxon>Araneomorphae</taxon>
        <taxon>Entelegynae</taxon>
        <taxon>Araneoidea</taxon>
        <taxon>Nephilidae</taxon>
        <taxon>Nephila</taxon>
    </lineage>
</organism>
<reference evidence="1" key="1">
    <citation type="submission" date="2020-08" db="EMBL/GenBank/DDBJ databases">
        <title>Multicomponent nature underlies the extraordinary mechanical properties of spider dragline silk.</title>
        <authorList>
            <person name="Kono N."/>
            <person name="Nakamura H."/>
            <person name="Mori M."/>
            <person name="Yoshida Y."/>
            <person name="Ohtoshi R."/>
            <person name="Malay A.D."/>
            <person name="Moran D.A.P."/>
            <person name="Tomita M."/>
            <person name="Numata K."/>
            <person name="Arakawa K."/>
        </authorList>
    </citation>
    <scope>NUCLEOTIDE SEQUENCE</scope>
</reference>
<feature type="non-terminal residue" evidence="1">
    <location>
        <position position="1"/>
    </location>
</feature>
<dbReference type="EMBL" id="BMAW01053293">
    <property type="protein sequence ID" value="GFS90347.1"/>
    <property type="molecule type" value="Genomic_DNA"/>
</dbReference>